<organism evidence="1 2">
    <name type="scientific">Enhygromyxa salina</name>
    <dbReference type="NCBI Taxonomy" id="215803"/>
    <lineage>
        <taxon>Bacteria</taxon>
        <taxon>Pseudomonadati</taxon>
        <taxon>Myxococcota</taxon>
        <taxon>Polyangia</taxon>
        <taxon>Nannocystales</taxon>
        <taxon>Nannocystaceae</taxon>
        <taxon>Enhygromyxa</taxon>
    </lineage>
</organism>
<evidence type="ECO:0008006" key="3">
    <source>
        <dbReference type="Google" id="ProtNLM"/>
    </source>
</evidence>
<name>A0A0C2A4R1_9BACT</name>
<evidence type="ECO:0000313" key="2">
    <source>
        <dbReference type="Proteomes" id="UP000031599"/>
    </source>
</evidence>
<dbReference type="NCBIfam" id="TIGR02574">
    <property type="entry name" value="stabl_TIGR02574"/>
    <property type="match status" value="1"/>
</dbReference>
<proteinExistence type="predicted"/>
<evidence type="ECO:0000313" key="1">
    <source>
        <dbReference type="EMBL" id="KIG18383.1"/>
    </source>
</evidence>
<sequence length="77" mass="8866">MTDAARTILDQALSLADEERLRLAEALFDSLPADAQEQIDRAWRDEVLRRMGQVRRGEVELESWEDVRQAGREALAR</sequence>
<dbReference type="Proteomes" id="UP000031599">
    <property type="component" value="Unassembled WGS sequence"/>
</dbReference>
<dbReference type="RefSeq" id="WP_052547008.1">
    <property type="nucleotide sequence ID" value="NZ_JMCC02000011.1"/>
</dbReference>
<protein>
    <recommendedName>
        <fullName evidence="3">Addiction module component</fullName>
    </recommendedName>
</protein>
<accession>A0A0C2A4R1</accession>
<dbReference type="InterPro" id="IPR013406">
    <property type="entry name" value="CHP02574_addiction_mod"/>
</dbReference>
<comment type="caution">
    <text evidence="1">The sequence shown here is derived from an EMBL/GenBank/DDBJ whole genome shotgun (WGS) entry which is preliminary data.</text>
</comment>
<dbReference type="AlphaFoldDB" id="A0A0C2A4R1"/>
<gene>
    <name evidence="1" type="ORF">DB30_00668</name>
</gene>
<dbReference type="EMBL" id="JMCC02000011">
    <property type="protein sequence ID" value="KIG18383.1"/>
    <property type="molecule type" value="Genomic_DNA"/>
</dbReference>
<dbReference type="Pfam" id="PF09720">
    <property type="entry name" value="Unstab_antitox"/>
    <property type="match status" value="1"/>
</dbReference>
<reference evidence="1 2" key="1">
    <citation type="submission" date="2014-12" db="EMBL/GenBank/DDBJ databases">
        <title>Genome assembly of Enhygromyxa salina DSM 15201.</title>
        <authorList>
            <person name="Sharma G."/>
            <person name="Subramanian S."/>
        </authorList>
    </citation>
    <scope>NUCLEOTIDE SEQUENCE [LARGE SCALE GENOMIC DNA]</scope>
    <source>
        <strain evidence="1 2">DSM 15201</strain>
    </source>
</reference>